<accession>A0A0A9HDM9</accession>
<reference evidence="1" key="2">
    <citation type="journal article" date="2015" name="Data Brief">
        <title>Shoot transcriptome of the giant reed, Arundo donax.</title>
        <authorList>
            <person name="Barrero R.A."/>
            <person name="Guerrero F.D."/>
            <person name="Moolhuijzen P."/>
            <person name="Goolsby J.A."/>
            <person name="Tidwell J."/>
            <person name="Bellgard S.E."/>
            <person name="Bellgard M.I."/>
        </authorList>
    </citation>
    <scope>NUCLEOTIDE SEQUENCE</scope>
    <source>
        <tissue evidence="1">Shoot tissue taken approximately 20 cm above the soil surface</tissue>
    </source>
</reference>
<sequence length="28" mass="3004">MCCFVSSDQADVTCIIRMAGLLSLARAK</sequence>
<name>A0A0A9HDM9_ARUDO</name>
<reference evidence="1" key="1">
    <citation type="submission" date="2014-09" db="EMBL/GenBank/DDBJ databases">
        <authorList>
            <person name="Magalhaes I.L.F."/>
            <person name="Oliveira U."/>
            <person name="Santos F.R."/>
            <person name="Vidigal T.H.D.A."/>
            <person name="Brescovit A.D."/>
            <person name="Santos A.J."/>
        </authorList>
    </citation>
    <scope>NUCLEOTIDE SEQUENCE</scope>
    <source>
        <tissue evidence="1">Shoot tissue taken approximately 20 cm above the soil surface</tissue>
    </source>
</reference>
<evidence type="ECO:0000313" key="1">
    <source>
        <dbReference type="EMBL" id="JAE30998.1"/>
    </source>
</evidence>
<dbReference type="EMBL" id="GBRH01166898">
    <property type="protein sequence ID" value="JAE30998.1"/>
    <property type="molecule type" value="Transcribed_RNA"/>
</dbReference>
<protein>
    <submittedName>
        <fullName evidence="1">Uncharacterized protein</fullName>
    </submittedName>
</protein>
<proteinExistence type="predicted"/>
<dbReference type="AlphaFoldDB" id="A0A0A9HDM9"/>
<organism evidence="1">
    <name type="scientific">Arundo donax</name>
    <name type="common">Giant reed</name>
    <name type="synonym">Donax arundinaceus</name>
    <dbReference type="NCBI Taxonomy" id="35708"/>
    <lineage>
        <taxon>Eukaryota</taxon>
        <taxon>Viridiplantae</taxon>
        <taxon>Streptophyta</taxon>
        <taxon>Embryophyta</taxon>
        <taxon>Tracheophyta</taxon>
        <taxon>Spermatophyta</taxon>
        <taxon>Magnoliopsida</taxon>
        <taxon>Liliopsida</taxon>
        <taxon>Poales</taxon>
        <taxon>Poaceae</taxon>
        <taxon>PACMAD clade</taxon>
        <taxon>Arundinoideae</taxon>
        <taxon>Arundineae</taxon>
        <taxon>Arundo</taxon>
    </lineage>
</organism>